<dbReference type="HOGENOM" id="CLU_2973865_0_0_9"/>
<dbReference type="EMBL" id="ACGT01000002">
    <property type="protein sequence ID" value="EEJ74674.1"/>
    <property type="molecule type" value="Genomic_DNA"/>
</dbReference>
<dbReference type="AlphaFoldDB" id="C2EFC1"/>
<organism evidence="1 2">
    <name type="scientific">Ligilactobacillus salivarius DSM 20555 = ATCC 11741</name>
    <dbReference type="NCBI Taxonomy" id="1423799"/>
    <lineage>
        <taxon>Bacteria</taxon>
        <taxon>Bacillati</taxon>
        <taxon>Bacillota</taxon>
        <taxon>Bacilli</taxon>
        <taxon>Lactobacillales</taxon>
        <taxon>Lactobacillaceae</taxon>
        <taxon>Ligilactobacillus</taxon>
    </lineage>
</organism>
<reference evidence="1 2" key="1">
    <citation type="submission" date="2009-01" db="EMBL/GenBank/DDBJ databases">
        <authorList>
            <person name="Qin X."/>
            <person name="Bachman B."/>
            <person name="Battles P."/>
            <person name="Bell A."/>
            <person name="Bess C."/>
            <person name="Bickham C."/>
            <person name="Chaboub L."/>
            <person name="Chen D."/>
            <person name="Coyle M."/>
            <person name="Deiros D.R."/>
            <person name="Dinh H."/>
            <person name="Forbes L."/>
            <person name="Fowler G."/>
            <person name="Francisco L."/>
            <person name="Fu Q."/>
            <person name="Gubbala S."/>
            <person name="Hale W."/>
            <person name="Han Y."/>
            <person name="Hemphill L."/>
            <person name="Highlander S.K."/>
            <person name="Hirani K."/>
            <person name="Hogues M."/>
            <person name="Jackson L."/>
            <person name="Jakkamsetti A."/>
            <person name="Javaid M."/>
            <person name="Jiang H."/>
            <person name="Korchina V."/>
            <person name="Kovar C."/>
            <person name="Lara F."/>
            <person name="Lee S."/>
            <person name="Mata R."/>
            <person name="Mathew T."/>
            <person name="Moen C."/>
            <person name="Morales K."/>
            <person name="Munidasa M."/>
            <person name="Nazareth L."/>
            <person name="Ngo R."/>
            <person name="Nguyen L."/>
            <person name="Okwuonu G."/>
            <person name="Ongeri F."/>
            <person name="Patil S."/>
            <person name="Petrosino J."/>
            <person name="Pham C."/>
            <person name="Pham P."/>
            <person name="Pu L.-L."/>
            <person name="Puazo M."/>
            <person name="Raj R."/>
            <person name="Reid J."/>
            <person name="Rouhana J."/>
            <person name="Saada N."/>
            <person name="Shang Y."/>
            <person name="Simmons D."/>
            <person name="Thornton R."/>
            <person name="Warren J."/>
            <person name="Weissenberger G."/>
            <person name="Zhang J."/>
            <person name="Zhang L."/>
            <person name="Zhou C."/>
            <person name="Zhu D."/>
            <person name="Muzny D."/>
            <person name="Worley K."/>
            <person name="Gibbs R."/>
        </authorList>
    </citation>
    <scope>NUCLEOTIDE SEQUENCE [LARGE SCALE GENOMIC DNA]</scope>
    <source>
        <strain evidence="1 2">ATCC 11741</strain>
    </source>
</reference>
<evidence type="ECO:0000313" key="1">
    <source>
        <dbReference type="EMBL" id="EEJ74674.1"/>
    </source>
</evidence>
<comment type="caution">
    <text evidence="1">The sequence shown here is derived from an EMBL/GenBank/DDBJ whole genome shotgun (WGS) entry which is preliminary data.</text>
</comment>
<evidence type="ECO:0000313" key="2">
    <source>
        <dbReference type="Proteomes" id="UP000003531"/>
    </source>
</evidence>
<dbReference type="Proteomes" id="UP000003531">
    <property type="component" value="Unassembled WGS sequence"/>
</dbReference>
<accession>C2EFC1</accession>
<gene>
    <name evidence="1" type="ORF">HMPREF0545_0343</name>
</gene>
<protein>
    <submittedName>
        <fullName evidence="1">Uncharacterized protein</fullName>
    </submittedName>
</protein>
<name>C2EFC1_9LACO</name>
<sequence length="58" mass="6791">MQMLLKHKAYSNSQNPDEWATLKNKIQQVANPGMEINTYKHNENDAKIQVDYKNLTLE</sequence>
<proteinExistence type="predicted"/>